<feature type="compositionally biased region" description="Basic residues" evidence="1">
    <location>
        <begin position="177"/>
        <end position="201"/>
    </location>
</feature>
<accession>U2FHZ1</accession>
<evidence type="ECO:0000313" key="4">
    <source>
        <dbReference type="Proteomes" id="UP000005707"/>
    </source>
</evidence>
<proteinExistence type="predicted"/>
<dbReference type="EMBL" id="AFNU02000004">
    <property type="protein sequence ID" value="ERJ12435.1"/>
    <property type="molecule type" value="Genomic_DNA"/>
</dbReference>
<dbReference type="InParanoid" id="U2FHZ1"/>
<dbReference type="STRING" id="1033810.HLPCO_001421"/>
<protein>
    <submittedName>
        <fullName evidence="3">Spore cortex biosynthesis protein YabQ</fullName>
    </submittedName>
</protein>
<feature type="transmembrane region" description="Helical" evidence="2">
    <location>
        <begin position="7"/>
        <end position="32"/>
    </location>
</feature>
<name>U2FHZ1_9MOLU</name>
<feature type="transmembrane region" description="Helical" evidence="2">
    <location>
        <begin position="38"/>
        <end position="60"/>
    </location>
</feature>
<reference evidence="3 4" key="2">
    <citation type="journal article" date="2013" name="PLoS ONE">
        <title>INDIGO - INtegrated Data Warehouse of MIcrobial GenOmes with Examples from the Red Sea Extremophiles.</title>
        <authorList>
            <person name="Alam I."/>
            <person name="Antunes A."/>
            <person name="Kamau A.A."/>
            <person name="Ba Alawi W."/>
            <person name="Kalkatawi M."/>
            <person name="Stingl U."/>
            <person name="Bajic V.B."/>
        </authorList>
    </citation>
    <scope>NUCLEOTIDE SEQUENCE [LARGE SCALE GENOMIC DNA]</scope>
    <source>
        <strain evidence="3 4">SSD-17B</strain>
    </source>
</reference>
<sequence length="218" mass="26962">MNLIEQYRVFISSLLIGVYLGVTYDLLFHFVSSKLNKIIRSIIDVLFFVIQALVVFRFMYKINHAIIPLYTYFLFMFGFLIYHYFADDYYKKRIEPLQYLVKKIFMMIKKSLYWGFIEPYMTIYTMLKKRFIKFKSWFIKKRVKHKIKKKERKKKRAKKKEEKKIKKKQKKEEVLLKKKKRREQKLNKKEKKRQIKMQKKNKLGDGDAKKQFQTDQSW</sequence>
<reference evidence="3 4" key="1">
    <citation type="journal article" date="2011" name="J. Bacteriol.">
        <title>Genome sequence of Haloplasma contractile, an unusual contractile bacterium from a deep-sea anoxic brine lake.</title>
        <authorList>
            <person name="Antunes A."/>
            <person name="Alam I."/>
            <person name="El Dorry H."/>
            <person name="Siam R."/>
            <person name="Robertson A."/>
            <person name="Bajic V.B."/>
            <person name="Stingl U."/>
        </authorList>
    </citation>
    <scope>NUCLEOTIDE SEQUENCE [LARGE SCALE GENOMIC DNA]</scope>
    <source>
        <strain evidence="3 4">SSD-17B</strain>
    </source>
</reference>
<dbReference type="InterPro" id="IPR019074">
    <property type="entry name" value="YabQ"/>
</dbReference>
<keyword evidence="4" id="KW-1185">Reference proteome</keyword>
<evidence type="ECO:0000313" key="3">
    <source>
        <dbReference type="EMBL" id="ERJ12435.1"/>
    </source>
</evidence>
<feature type="compositionally biased region" description="Basic and acidic residues" evidence="1">
    <location>
        <begin position="202"/>
        <end position="212"/>
    </location>
</feature>
<comment type="caution">
    <text evidence="3">The sequence shown here is derived from an EMBL/GenBank/DDBJ whole genome shotgun (WGS) entry which is preliminary data.</text>
</comment>
<keyword evidence="2" id="KW-1133">Transmembrane helix</keyword>
<evidence type="ECO:0000256" key="1">
    <source>
        <dbReference type="SAM" id="MobiDB-lite"/>
    </source>
</evidence>
<keyword evidence="2" id="KW-0472">Membrane</keyword>
<gene>
    <name evidence="3" type="ORF">HLPCO_001421</name>
</gene>
<feature type="transmembrane region" description="Helical" evidence="2">
    <location>
        <begin position="67"/>
        <end position="85"/>
    </location>
</feature>
<feature type="compositionally biased region" description="Basic and acidic residues" evidence="1">
    <location>
        <begin position="159"/>
        <end position="176"/>
    </location>
</feature>
<dbReference type="Pfam" id="PF09578">
    <property type="entry name" value="Spore_YabQ"/>
    <property type="match status" value="1"/>
</dbReference>
<dbReference type="Proteomes" id="UP000005707">
    <property type="component" value="Unassembled WGS sequence"/>
</dbReference>
<organism evidence="3 4">
    <name type="scientific">Haloplasma contractile SSD-17B</name>
    <dbReference type="NCBI Taxonomy" id="1033810"/>
    <lineage>
        <taxon>Bacteria</taxon>
        <taxon>Bacillati</taxon>
        <taxon>Mycoplasmatota</taxon>
        <taxon>Mollicutes</taxon>
        <taxon>Haloplasmatales</taxon>
        <taxon>Haloplasmataceae</taxon>
        <taxon>Haloplasma</taxon>
    </lineage>
</organism>
<evidence type="ECO:0000256" key="2">
    <source>
        <dbReference type="SAM" id="Phobius"/>
    </source>
</evidence>
<dbReference type="FunCoup" id="U2FHZ1">
    <property type="interactions" value="64"/>
</dbReference>
<keyword evidence="2" id="KW-0812">Transmembrane</keyword>
<dbReference type="NCBIfam" id="TIGR02893">
    <property type="entry name" value="spore_yabQ"/>
    <property type="match status" value="1"/>
</dbReference>
<dbReference type="AlphaFoldDB" id="U2FHZ1"/>
<feature type="compositionally biased region" description="Basic residues" evidence="1">
    <location>
        <begin position="149"/>
        <end position="158"/>
    </location>
</feature>
<feature type="region of interest" description="Disordered" evidence="1">
    <location>
        <begin position="149"/>
        <end position="218"/>
    </location>
</feature>